<accession>A0A327YU87</accession>
<evidence type="ECO:0000313" key="5">
    <source>
        <dbReference type="Proteomes" id="UP000249341"/>
    </source>
</evidence>
<name>A0A327YU87_9ACTN</name>
<gene>
    <name evidence="4" type="ORF">B0I29_1362</name>
</gene>
<dbReference type="Gene3D" id="3.50.50.60">
    <property type="entry name" value="FAD/NAD(P)-binding domain"/>
    <property type="match status" value="1"/>
</dbReference>
<dbReference type="Proteomes" id="UP000249341">
    <property type="component" value="Unassembled WGS sequence"/>
</dbReference>
<evidence type="ECO:0000259" key="3">
    <source>
        <dbReference type="Pfam" id="PF01494"/>
    </source>
</evidence>
<dbReference type="AlphaFoldDB" id="A0A327YU87"/>
<evidence type="ECO:0000256" key="2">
    <source>
        <dbReference type="ARBA" id="ARBA00023033"/>
    </source>
</evidence>
<dbReference type="GO" id="GO:0071949">
    <property type="term" value="F:FAD binding"/>
    <property type="evidence" value="ECO:0007669"/>
    <property type="project" value="InterPro"/>
</dbReference>
<sequence>MTPLKILVVGAGIAGLATKKALSLRGIHADLVERDRAPRITGAGLYLPGNAVRALRDLGLADPLAARAEPVKQQKLHDEQGRELAGFPVSAIWGDVGECMAIRRTDLHALLLDAVGADAVRFGTVVRSVGGDGMVTFGSGERFRYDLVIGADGINSAVRRGVQPDGAPRFLGQVCWRFLAPSTTLEPGTWSVMLGSRGRTFLAVPVGGGLAYCFAGMDSAEPAPPGGDWRSLFADFGAPAAKLLDHAGDAHFAPLHEVRAFESSQPHVVLVGDAAHACSPSMAQGSAMAFEDALVLAETLSGKPHRDAVPELLGGYRTRRAARLRFVLDQNHRRDRARHLPAVVRPVVFRNFALGIFRANHKALLARP</sequence>
<evidence type="ECO:0000313" key="4">
    <source>
        <dbReference type="EMBL" id="RAK24747.1"/>
    </source>
</evidence>
<dbReference type="RefSeq" id="WP_111655222.1">
    <property type="nucleotide sequence ID" value="NZ_JACHWI010000006.1"/>
</dbReference>
<dbReference type="PRINTS" id="PR00420">
    <property type="entry name" value="RNGMNOXGNASE"/>
</dbReference>
<dbReference type="InterPro" id="IPR036188">
    <property type="entry name" value="FAD/NAD-bd_sf"/>
</dbReference>
<comment type="caution">
    <text evidence="4">The sequence shown here is derived from an EMBL/GenBank/DDBJ whole genome shotgun (WGS) entry which is preliminary data.</text>
</comment>
<keyword evidence="1" id="KW-0560">Oxidoreductase</keyword>
<dbReference type="InterPro" id="IPR002938">
    <property type="entry name" value="FAD-bd"/>
</dbReference>
<dbReference type="OrthoDB" id="9782160at2"/>
<dbReference type="InterPro" id="IPR050493">
    <property type="entry name" value="FAD-dep_Monooxygenase_BioMet"/>
</dbReference>
<dbReference type="PANTHER" id="PTHR13789">
    <property type="entry name" value="MONOOXYGENASE"/>
    <property type="match status" value="1"/>
</dbReference>
<proteinExistence type="predicted"/>
<protein>
    <submittedName>
        <fullName evidence="4">2-polyprenyl-6-methoxyphenol hydroxylase-like FAD-dependent oxidoreductase</fullName>
    </submittedName>
</protein>
<dbReference type="EMBL" id="QLMJ01000036">
    <property type="protein sequence ID" value="RAK24747.1"/>
    <property type="molecule type" value="Genomic_DNA"/>
</dbReference>
<keyword evidence="2" id="KW-0503">Monooxygenase</keyword>
<dbReference type="Pfam" id="PF01494">
    <property type="entry name" value="FAD_binding_3"/>
    <property type="match status" value="1"/>
</dbReference>
<dbReference type="PANTHER" id="PTHR13789:SF309">
    <property type="entry name" value="PUTATIVE (AFU_ORTHOLOGUE AFUA_6G14510)-RELATED"/>
    <property type="match status" value="1"/>
</dbReference>
<reference evidence="4 5" key="1">
    <citation type="submission" date="2018-06" db="EMBL/GenBank/DDBJ databases">
        <title>Genomic Encyclopedia of Type Strains, Phase III (KMG-III): the genomes of soil and plant-associated and newly described type strains.</title>
        <authorList>
            <person name="Whitman W."/>
        </authorList>
    </citation>
    <scope>NUCLEOTIDE SEQUENCE [LARGE SCALE GENOMIC DNA]</scope>
    <source>
        <strain evidence="4 5">CGMCC 4.7090</strain>
    </source>
</reference>
<evidence type="ECO:0000256" key="1">
    <source>
        <dbReference type="ARBA" id="ARBA00023002"/>
    </source>
</evidence>
<dbReference type="SUPFAM" id="SSF51905">
    <property type="entry name" value="FAD/NAD(P)-binding domain"/>
    <property type="match status" value="1"/>
</dbReference>
<organism evidence="4 5">
    <name type="scientific">Actinoplanes lutulentus</name>
    <dbReference type="NCBI Taxonomy" id="1287878"/>
    <lineage>
        <taxon>Bacteria</taxon>
        <taxon>Bacillati</taxon>
        <taxon>Actinomycetota</taxon>
        <taxon>Actinomycetes</taxon>
        <taxon>Micromonosporales</taxon>
        <taxon>Micromonosporaceae</taxon>
        <taxon>Actinoplanes</taxon>
    </lineage>
</organism>
<feature type="domain" description="FAD-binding" evidence="3">
    <location>
        <begin position="5"/>
        <end position="329"/>
    </location>
</feature>
<dbReference type="GO" id="GO:0004497">
    <property type="term" value="F:monooxygenase activity"/>
    <property type="evidence" value="ECO:0007669"/>
    <property type="project" value="UniProtKB-KW"/>
</dbReference>
<keyword evidence="5" id="KW-1185">Reference proteome</keyword>